<dbReference type="EMBL" id="CP092864">
    <property type="protein sequence ID" value="UYV62811.1"/>
    <property type="molecule type" value="Genomic_DNA"/>
</dbReference>
<gene>
    <name evidence="2" type="ORF">LAZ67_2002005</name>
</gene>
<dbReference type="Proteomes" id="UP001235939">
    <property type="component" value="Chromosome 02"/>
</dbReference>
<accession>A0ABY6K1U6</accession>
<evidence type="ECO:0000313" key="3">
    <source>
        <dbReference type="Proteomes" id="UP001235939"/>
    </source>
</evidence>
<dbReference type="PANTHER" id="PTHR38681:SF1">
    <property type="entry name" value="RETROVIRUS-RELATED POL POLYPROTEIN FROM TRANSPOSON 412-LIKE PROTEIN"/>
    <property type="match status" value="1"/>
</dbReference>
<evidence type="ECO:0000313" key="2">
    <source>
        <dbReference type="EMBL" id="UYV62811.1"/>
    </source>
</evidence>
<proteinExistence type="predicted"/>
<keyword evidence="3" id="KW-1185">Reference proteome</keyword>
<dbReference type="PANTHER" id="PTHR38681">
    <property type="entry name" value="RETROVIRUS-RELATED POL POLYPROTEIN FROM TRANSPOSON 412-LIKE PROTEIN-RELATED"/>
    <property type="match status" value="1"/>
</dbReference>
<sequence length="155" mass="18178">MVFGKTIRLPGEFFQDSQQIRDRDDLVKNLQKDMSSLQPLKSRINRNPNVFIHKNLQSCSHVFIRKGRGPFKVLKRTVKYFTVMVKGKEDNVSLGRLKPAYLLKESYPEDDDRGQQPGIQQYLQPSKARTQRVHFEEPQRTRSGRVIHPPQRFLT</sequence>
<feature type="compositionally biased region" description="Polar residues" evidence="1">
    <location>
        <begin position="117"/>
        <end position="128"/>
    </location>
</feature>
<organism evidence="2 3">
    <name type="scientific">Cordylochernes scorpioides</name>
    <dbReference type="NCBI Taxonomy" id="51811"/>
    <lineage>
        <taxon>Eukaryota</taxon>
        <taxon>Metazoa</taxon>
        <taxon>Ecdysozoa</taxon>
        <taxon>Arthropoda</taxon>
        <taxon>Chelicerata</taxon>
        <taxon>Arachnida</taxon>
        <taxon>Pseudoscorpiones</taxon>
        <taxon>Cheliferoidea</taxon>
        <taxon>Chernetidae</taxon>
        <taxon>Cordylochernes</taxon>
    </lineage>
</organism>
<name>A0ABY6K1U6_9ARAC</name>
<feature type="region of interest" description="Disordered" evidence="1">
    <location>
        <begin position="107"/>
        <end position="155"/>
    </location>
</feature>
<reference evidence="2 3" key="1">
    <citation type="submission" date="2022-01" db="EMBL/GenBank/DDBJ databases">
        <title>A chromosomal length assembly of Cordylochernes scorpioides.</title>
        <authorList>
            <person name="Zeh D."/>
            <person name="Zeh J."/>
        </authorList>
    </citation>
    <scope>NUCLEOTIDE SEQUENCE [LARGE SCALE GENOMIC DNA]</scope>
    <source>
        <strain evidence="2">IN4F17</strain>
        <tissue evidence="2">Whole Body</tissue>
    </source>
</reference>
<evidence type="ECO:0000256" key="1">
    <source>
        <dbReference type="SAM" id="MobiDB-lite"/>
    </source>
</evidence>
<protein>
    <submittedName>
        <fullName evidence="2">Uncharacterized protein</fullName>
    </submittedName>
</protein>